<organism evidence="1 2">
    <name type="scientific">Pandoraea vervacti</name>
    <dbReference type="NCBI Taxonomy" id="656178"/>
    <lineage>
        <taxon>Bacteria</taxon>
        <taxon>Pseudomonadati</taxon>
        <taxon>Pseudomonadota</taxon>
        <taxon>Betaproteobacteria</taxon>
        <taxon>Burkholderiales</taxon>
        <taxon>Burkholderiaceae</taxon>
        <taxon>Pandoraea</taxon>
    </lineage>
</organism>
<accession>A0ABN4FR26</accession>
<gene>
    <name evidence="1" type="ORF">UC34_16200</name>
</gene>
<evidence type="ECO:0000313" key="2">
    <source>
        <dbReference type="Proteomes" id="UP000035085"/>
    </source>
</evidence>
<protein>
    <submittedName>
        <fullName evidence="1">Uncharacterized protein</fullName>
    </submittedName>
</protein>
<proteinExistence type="predicted"/>
<dbReference type="Proteomes" id="UP000035085">
    <property type="component" value="Chromosome"/>
</dbReference>
<sequence>MCAGEAGVVSARFLTRLEPWPGLGSSAPKSIAVALPSAAAICTLERLSLTVSRVLASFEFMLPASAPMAVPIPPGRRPARLAPAPPALLFVSVIDGLIA</sequence>
<name>A0ABN4FR26_9BURK</name>
<reference evidence="2" key="1">
    <citation type="submission" date="2015-02" db="EMBL/GenBank/DDBJ databases">
        <title>Complete Genome Sequencing of Pandoraea vervacti NS15 sp. nov.</title>
        <authorList>
            <person name="Chan K.-G."/>
        </authorList>
    </citation>
    <scope>NUCLEOTIDE SEQUENCE [LARGE SCALE GENOMIC DNA]</scope>
    <source>
        <strain evidence="2">NS15</strain>
    </source>
</reference>
<keyword evidence="2" id="KW-1185">Reference proteome</keyword>
<dbReference type="EMBL" id="CP010897">
    <property type="protein sequence ID" value="AJP58093.1"/>
    <property type="molecule type" value="Genomic_DNA"/>
</dbReference>
<evidence type="ECO:0000313" key="1">
    <source>
        <dbReference type="EMBL" id="AJP58093.1"/>
    </source>
</evidence>